<evidence type="ECO:0000313" key="2">
    <source>
        <dbReference type="EMBL" id="KAF9071971.1"/>
    </source>
</evidence>
<proteinExistence type="predicted"/>
<accession>A0A9P5UAE4</accession>
<dbReference type="EMBL" id="JADNRY010000028">
    <property type="protein sequence ID" value="KAF9071971.1"/>
    <property type="molecule type" value="Genomic_DNA"/>
</dbReference>
<evidence type="ECO:0000256" key="1">
    <source>
        <dbReference type="SAM" id="Phobius"/>
    </source>
</evidence>
<keyword evidence="1" id="KW-1133">Transmembrane helix</keyword>
<feature type="transmembrane region" description="Helical" evidence="1">
    <location>
        <begin position="30"/>
        <end position="50"/>
    </location>
</feature>
<keyword evidence="1" id="KW-0472">Membrane</keyword>
<sequence>MDLRIYVALLVPSVLMTLVTDVIEPLLPRLALIIRVLFIAWIPSSLYLSFRVLCRIIVQMPTERLLPLRGYGIERRVPEHLEHYITLITYGHAWLMMGRLLDVIYPLGFIQLAIMLAYTLITAVAFGRCLLIAGIDQNYWGHFFDLYTLSDLFLRVSIRVIRKVTALFS</sequence>
<keyword evidence="3" id="KW-1185">Reference proteome</keyword>
<gene>
    <name evidence="2" type="ORF">BDP27DRAFT_1418548</name>
</gene>
<protein>
    <submittedName>
        <fullName evidence="2">Uncharacterized protein</fullName>
    </submittedName>
</protein>
<comment type="caution">
    <text evidence="2">The sequence shown here is derived from an EMBL/GenBank/DDBJ whole genome shotgun (WGS) entry which is preliminary data.</text>
</comment>
<organism evidence="2 3">
    <name type="scientific">Rhodocollybia butyracea</name>
    <dbReference type="NCBI Taxonomy" id="206335"/>
    <lineage>
        <taxon>Eukaryota</taxon>
        <taxon>Fungi</taxon>
        <taxon>Dikarya</taxon>
        <taxon>Basidiomycota</taxon>
        <taxon>Agaricomycotina</taxon>
        <taxon>Agaricomycetes</taxon>
        <taxon>Agaricomycetidae</taxon>
        <taxon>Agaricales</taxon>
        <taxon>Marasmiineae</taxon>
        <taxon>Omphalotaceae</taxon>
        <taxon>Rhodocollybia</taxon>
    </lineage>
</organism>
<name>A0A9P5UAE4_9AGAR</name>
<feature type="transmembrane region" description="Helical" evidence="1">
    <location>
        <begin position="103"/>
        <end position="126"/>
    </location>
</feature>
<reference evidence="2" key="1">
    <citation type="submission" date="2020-11" db="EMBL/GenBank/DDBJ databases">
        <authorList>
            <consortium name="DOE Joint Genome Institute"/>
            <person name="Ahrendt S."/>
            <person name="Riley R."/>
            <person name="Andreopoulos W."/>
            <person name="Labutti K."/>
            <person name="Pangilinan J."/>
            <person name="Ruiz-Duenas F.J."/>
            <person name="Barrasa J.M."/>
            <person name="Sanchez-Garcia M."/>
            <person name="Camarero S."/>
            <person name="Miyauchi S."/>
            <person name="Serrano A."/>
            <person name="Linde D."/>
            <person name="Babiker R."/>
            <person name="Drula E."/>
            <person name="Ayuso-Fernandez I."/>
            <person name="Pacheco R."/>
            <person name="Padilla G."/>
            <person name="Ferreira P."/>
            <person name="Barriuso J."/>
            <person name="Kellner H."/>
            <person name="Castanera R."/>
            <person name="Alfaro M."/>
            <person name="Ramirez L."/>
            <person name="Pisabarro A.G."/>
            <person name="Kuo A."/>
            <person name="Tritt A."/>
            <person name="Lipzen A."/>
            <person name="He G."/>
            <person name="Yan M."/>
            <person name="Ng V."/>
            <person name="Cullen D."/>
            <person name="Martin F."/>
            <person name="Rosso M.-N."/>
            <person name="Henrissat B."/>
            <person name="Hibbett D."/>
            <person name="Martinez A.T."/>
            <person name="Grigoriev I.V."/>
        </authorList>
    </citation>
    <scope>NUCLEOTIDE SEQUENCE</scope>
    <source>
        <strain evidence="2">AH 40177</strain>
    </source>
</reference>
<dbReference type="AlphaFoldDB" id="A0A9P5UAE4"/>
<feature type="transmembrane region" description="Helical" evidence="1">
    <location>
        <begin position="6"/>
        <end position="23"/>
    </location>
</feature>
<evidence type="ECO:0000313" key="3">
    <source>
        <dbReference type="Proteomes" id="UP000772434"/>
    </source>
</evidence>
<dbReference type="Proteomes" id="UP000772434">
    <property type="component" value="Unassembled WGS sequence"/>
</dbReference>
<keyword evidence="1" id="KW-0812">Transmembrane</keyword>